<accession>A0AAD8MU53</accession>
<dbReference type="AlphaFoldDB" id="A0AAD8MU53"/>
<comment type="caution">
    <text evidence="2">The sequence shown here is derived from an EMBL/GenBank/DDBJ whole genome shotgun (WGS) entry which is preliminary data.</text>
</comment>
<dbReference type="EMBL" id="JAUIZM010000005">
    <property type="protein sequence ID" value="KAK1384977.1"/>
    <property type="molecule type" value="Genomic_DNA"/>
</dbReference>
<evidence type="ECO:0000313" key="2">
    <source>
        <dbReference type="EMBL" id="KAK1384977.1"/>
    </source>
</evidence>
<proteinExistence type="predicted"/>
<sequence length="298" mass="33461">MATWEDDQIVEDQYEDHQESQFQTHGLSRLATCTSSSTLDYENFDNIDDDNHGTISTMLSRLSIESFDVGGDDDQEFSDGVYGPDGQENSSRGCLFLNSDDDKEPPTPVWYSLPATPLHEQRCQTDDLSKQYLSDYNCGKLCRRKKKVLRRKKWEERKTSKSDEEEDEDSVERNMNLSLLSQNSFSGESEGGLRVITRPKGGKRALCMDMEEVKACRDLGFELEHQQMYDLTGTPSRLTLSPSTLDTTTTSSGGSSPIPNWRVSSPGDTPKDVKARLKVWAQAVALASSSSWRHLTSS</sequence>
<reference evidence="2" key="1">
    <citation type="submission" date="2023-02" db="EMBL/GenBank/DDBJ databases">
        <title>Genome of toxic invasive species Heracleum sosnowskyi carries increased number of genes despite the absence of recent whole-genome duplications.</title>
        <authorList>
            <person name="Schelkunov M."/>
            <person name="Shtratnikova V."/>
            <person name="Makarenko M."/>
            <person name="Klepikova A."/>
            <person name="Omelchenko D."/>
            <person name="Novikova G."/>
            <person name="Obukhova E."/>
            <person name="Bogdanov V."/>
            <person name="Penin A."/>
            <person name="Logacheva M."/>
        </authorList>
    </citation>
    <scope>NUCLEOTIDE SEQUENCE</scope>
    <source>
        <strain evidence="2">Hsosn_3</strain>
        <tissue evidence="2">Leaf</tissue>
    </source>
</reference>
<feature type="region of interest" description="Disordered" evidence="1">
    <location>
        <begin position="234"/>
        <end position="270"/>
    </location>
</feature>
<dbReference type="Proteomes" id="UP001237642">
    <property type="component" value="Unassembled WGS sequence"/>
</dbReference>
<gene>
    <name evidence="2" type="ORF">POM88_022712</name>
</gene>
<feature type="compositionally biased region" description="Low complexity" evidence="1">
    <location>
        <begin position="234"/>
        <end position="257"/>
    </location>
</feature>
<evidence type="ECO:0000256" key="1">
    <source>
        <dbReference type="SAM" id="MobiDB-lite"/>
    </source>
</evidence>
<feature type="region of interest" description="Disordered" evidence="1">
    <location>
        <begin position="153"/>
        <end position="173"/>
    </location>
</feature>
<keyword evidence="3" id="KW-1185">Reference proteome</keyword>
<feature type="compositionally biased region" description="Basic and acidic residues" evidence="1">
    <location>
        <begin position="153"/>
        <end position="162"/>
    </location>
</feature>
<organism evidence="2 3">
    <name type="scientific">Heracleum sosnowskyi</name>
    <dbReference type="NCBI Taxonomy" id="360622"/>
    <lineage>
        <taxon>Eukaryota</taxon>
        <taxon>Viridiplantae</taxon>
        <taxon>Streptophyta</taxon>
        <taxon>Embryophyta</taxon>
        <taxon>Tracheophyta</taxon>
        <taxon>Spermatophyta</taxon>
        <taxon>Magnoliopsida</taxon>
        <taxon>eudicotyledons</taxon>
        <taxon>Gunneridae</taxon>
        <taxon>Pentapetalae</taxon>
        <taxon>asterids</taxon>
        <taxon>campanulids</taxon>
        <taxon>Apiales</taxon>
        <taxon>Apiaceae</taxon>
        <taxon>Apioideae</taxon>
        <taxon>apioid superclade</taxon>
        <taxon>Tordylieae</taxon>
        <taxon>Tordyliinae</taxon>
        <taxon>Heracleum</taxon>
    </lineage>
</organism>
<evidence type="ECO:0000313" key="3">
    <source>
        <dbReference type="Proteomes" id="UP001237642"/>
    </source>
</evidence>
<name>A0AAD8MU53_9APIA</name>
<protein>
    <submittedName>
        <fullName evidence="2">Pectinacetylesterase family protein</fullName>
    </submittedName>
</protein>
<reference evidence="2" key="2">
    <citation type="submission" date="2023-05" db="EMBL/GenBank/DDBJ databases">
        <authorList>
            <person name="Schelkunov M.I."/>
        </authorList>
    </citation>
    <scope>NUCLEOTIDE SEQUENCE</scope>
    <source>
        <strain evidence="2">Hsosn_3</strain>
        <tissue evidence="2">Leaf</tissue>
    </source>
</reference>
<dbReference type="PANTHER" id="PTHR31865:SF2">
    <property type="entry name" value="OSJNBA0004B13.24 PROTEIN"/>
    <property type="match status" value="1"/>
</dbReference>
<dbReference type="PANTHER" id="PTHR31865">
    <property type="entry name" value="OSJNBA0071G03.3 PROTEIN"/>
    <property type="match status" value="1"/>
</dbReference>